<evidence type="ECO:0000256" key="3">
    <source>
        <dbReference type="ARBA" id="ARBA00022771"/>
    </source>
</evidence>
<dbReference type="InterPro" id="IPR052035">
    <property type="entry name" value="ZnF_BED_domain_contain"/>
</dbReference>
<evidence type="ECO:0000259" key="7">
    <source>
        <dbReference type="Pfam" id="PF05699"/>
    </source>
</evidence>
<dbReference type="SUPFAM" id="SSF53098">
    <property type="entry name" value="Ribonuclease H-like"/>
    <property type="match status" value="1"/>
</dbReference>
<dbReference type="PANTHER" id="PTHR46481">
    <property type="entry name" value="ZINC FINGER BED DOMAIN-CONTAINING PROTEIN 4"/>
    <property type="match status" value="1"/>
</dbReference>
<evidence type="ECO:0000313" key="9">
    <source>
        <dbReference type="Proteomes" id="UP000308730"/>
    </source>
</evidence>
<keyword evidence="3" id="KW-0863">Zinc-finger</keyword>
<evidence type="ECO:0000313" key="8">
    <source>
        <dbReference type="EMBL" id="THH16802.1"/>
    </source>
</evidence>
<evidence type="ECO:0000256" key="4">
    <source>
        <dbReference type="ARBA" id="ARBA00022833"/>
    </source>
</evidence>
<gene>
    <name evidence="8" type="ORF">EUX98_g9241</name>
</gene>
<feature type="region of interest" description="Disordered" evidence="6">
    <location>
        <begin position="372"/>
        <end position="394"/>
    </location>
</feature>
<comment type="subcellular location">
    <subcellularLocation>
        <location evidence="1">Nucleus</location>
    </subcellularLocation>
</comment>
<dbReference type="InterPro" id="IPR008906">
    <property type="entry name" value="HATC_C_dom"/>
</dbReference>
<protein>
    <recommendedName>
        <fullName evidence="7">HAT C-terminal dimerisation domain-containing protein</fullName>
    </recommendedName>
</protein>
<sequence>MASRRKRRRRDSSPSTSNAPEPSESASGRTSPIASGSSQPARQLTRREVKILDFNKRYSVDEKSDKEVLAAQMLNWTSNVYQHFKMPPEIEEESDGNVRYKFVCNQPNGSGAGSVLTRARWDDSTSNLLRHVKDCSPTLPKAGQAINDFAHGSTYNKAQFRYLLSLWVARRHRPYAIVQDDELVQAFRMLYSRVEIPSAMTVSRDVQEIFKHAQIHVAKKLQEFPGLLHIGLDGWTSPNVISFLGVTVHYVEDAKLRSFILDFVKLTKSHTGKHLAEELTKCLKVYGIQNKILGIAGDSASNNDTLVAELSLLLGGPNDLLTRIRCLAHILNLIVKAILSLFALPRRAQAGAAGDDTAAEDDDDDEELAALQEDEEELEPTINEAGERADASNDEFVTDADREAADNAVIAEIIAEVEAGEDMRHEDLRAARFALTKLSQLAKRVFHSPAIREDLQMSCERCNIKSMQMIRTVATRWNSMAEAITRALYLRPALEKLLSLPRYDKAGKTGLKRFRLLAPEWLILEQLEPVLKRFLAATLRLSQSKIPLLHETIPVIDKLTTHLENVIADQSLSKPVCFAAARGLKILNKYYSLTDDSIMYRLAMLLHPRYKAEYFKRQQWPADWIKTALDLLRDQWVTHYKPKPEATPSAAAQASASLTTATTTDDDFFDADDFGYDGNTASSDDPLDVYLAGPTVPNCMDPLLWWTSLLGGRNGKENALARMALDFLSAPATLTDVERAFSSGSLTVSKRRYALTDASVRAATVISSWAATPGTSLIPEADIVKVFKAKSKRTKATSVENVYDDDDTLQDVEVIEIHD</sequence>
<feature type="compositionally biased region" description="Basic residues" evidence="6">
    <location>
        <begin position="1"/>
        <end position="10"/>
    </location>
</feature>
<evidence type="ECO:0000256" key="5">
    <source>
        <dbReference type="ARBA" id="ARBA00023242"/>
    </source>
</evidence>
<keyword evidence="9" id="KW-1185">Reference proteome</keyword>
<keyword evidence="4" id="KW-0862">Zinc</keyword>
<accession>A0A4S4LWC6</accession>
<dbReference type="GO" id="GO:0046983">
    <property type="term" value="F:protein dimerization activity"/>
    <property type="evidence" value="ECO:0007669"/>
    <property type="project" value="InterPro"/>
</dbReference>
<evidence type="ECO:0000256" key="1">
    <source>
        <dbReference type="ARBA" id="ARBA00004123"/>
    </source>
</evidence>
<feature type="domain" description="HAT C-terminal dimerisation" evidence="7">
    <location>
        <begin position="687"/>
        <end position="769"/>
    </location>
</feature>
<comment type="caution">
    <text evidence="8">The sequence shown here is derived from an EMBL/GenBank/DDBJ whole genome shotgun (WGS) entry which is preliminary data.</text>
</comment>
<proteinExistence type="predicted"/>
<dbReference type="Proteomes" id="UP000308730">
    <property type="component" value="Unassembled WGS sequence"/>
</dbReference>
<dbReference type="Pfam" id="PF05699">
    <property type="entry name" value="Dimer_Tnp_hAT"/>
    <property type="match status" value="1"/>
</dbReference>
<dbReference type="GO" id="GO:0005634">
    <property type="term" value="C:nucleus"/>
    <property type="evidence" value="ECO:0007669"/>
    <property type="project" value="UniProtKB-SubCell"/>
</dbReference>
<feature type="region of interest" description="Disordered" evidence="6">
    <location>
        <begin position="1"/>
        <end position="44"/>
    </location>
</feature>
<evidence type="ECO:0000256" key="6">
    <source>
        <dbReference type="SAM" id="MobiDB-lite"/>
    </source>
</evidence>
<keyword evidence="5" id="KW-0539">Nucleus</keyword>
<evidence type="ECO:0000256" key="2">
    <source>
        <dbReference type="ARBA" id="ARBA00022723"/>
    </source>
</evidence>
<dbReference type="InterPro" id="IPR012337">
    <property type="entry name" value="RNaseH-like_sf"/>
</dbReference>
<dbReference type="EMBL" id="SGPM01000702">
    <property type="protein sequence ID" value="THH16802.1"/>
    <property type="molecule type" value="Genomic_DNA"/>
</dbReference>
<dbReference type="PANTHER" id="PTHR46481:SF10">
    <property type="entry name" value="ZINC FINGER BED DOMAIN-CONTAINING PROTEIN 39"/>
    <property type="match status" value="1"/>
</dbReference>
<keyword evidence="2" id="KW-0479">Metal-binding</keyword>
<organism evidence="8 9">
    <name type="scientific">Antrodiella citrinella</name>
    <dbReference type="NCBI Taxonomy" id="2447956"/>
    <lineage>
        <taxon>Eukaryota</taxon>
        <taxon>Fungi</taxon>
        <taxon>Dikarya</taxon>
        <taxon>Basidiomycota</taxon>
        <taxon>Agaricomycotina</taxon>
        <taxon>Agaricomycetes</taxon>
        <taxon>Polyporales</taxon>
        <taxon>Steccherinaceae</taxon>
        <taxon>Antrodiella</taxon>
    </lineage>
</organism>
<dbReference type="OrthoDB" id="2801431at2759"/>
<dbReference type="AlphaFoldDB" id="A0A4S4LWC6"/>
<reference evidence="8 9" key="1">
    <citation type="submission" date="2019-02" db="EMBL/GenBank/DDBJ databases">
        <title>Genome sequencing of the rare red list fungi Antrodiella citrinella (Flaviporus citrinellus).</title>
        <authorList>
            <person name="Buettner E."/>
            <person name="Kellner H."/>
        </authorList>
    </citation>
    <scope>NUCLEOTIDE SEQUENCE [LARGE SCALE GENOMIC DNA]</scope>
    <source>
        <strain evidence="8 9">DSM 108506</strain>
    </source>
</reference>
<dbReference type="GO" id="GO:0008270">
    <property type="term" value="F:zinc ion binding"/>
    <property type="evidence" value="ECO:0007669"/>
    <property type="project" value="UniProtKB-KW"/>
</dbReference>
<name>A0A4S4LWC6_9APHY</name>
<feature type="compositionally biased region" description="Polar residues" evidence="6">
    <location>
        <begin position="18"/>
        <end position="42"/>
    </location>
</feature>